<dbReference type="GeneID" id="37219781"/>
<feature type="compositionally biased region" description="Polar residues" evidence="1">
    <location>
        <begin position="34"/>
        <end position="56"/>
    </location>
</feature>
<protein>
    <submittedName>
        <fullName evidence="2">Uncharacterized protein</fullName>
    </submittedName>
</protein>
<feature type="region of interest" description="Disordered" evidence="1">
    <location>
        <begin position="1"/>
        <end position="97"/>
    </location>
</feature>
<keyword evidence="3" id="KW-1185">Reference proteome</keyword>
<feature type="compositionally biased region" description="Basic and acidic residues" evidence="1">
    <location>
        <begin position="12"/>
        <end position="23"/>
    </location>
</feature>
<name>A0A395GIT5_9EURO</name>
<accession>A0A395GIT5</accession>
<reference evidence="2 3" key="1">
    <citation type="submission" date="2018-02" db="EMBL/GenBank/DDBJ databases">
        <title>The genomes of Aspergillus section Nigri reveals drivers in fungal speciation.</title>
        <authorList>
            <consortium name="DOE Joint Genome Institute"/>
            <person name="Vesth T.C."/>
            <person name="Nybo J."/>
            <person name="Theobald S."/>
            <person name="Brandl J."/>
            <person name="Frisvad J.C."/>
            <person name="Nielsen K.F."/>
            <person name="Lyhne E.K."/>
            <person name="Kogle M.E."/>
            <person name="Kuo A."/>
            <person name="Riley R."/>
            <person name="Clum A."/>
            <person name="Nolan M."/>
            <person name="Lipzen A."/>
            <person name="Salamov A."/>
            <person name="Henrissat B."/>
            <person name="Wiebenga A."/>
            <person name="De vries R.P."/>
            <person name="Grigoriev I.V."/>
            <person name="Mortensen U.H."/>
            <person name="Andersen M.R."/>
            <person name="Baker S.E."/>
        </authorList>
    </citation>
    <scope>NUCLEOTIDE SEQUENCE [LARGE SCALE GENOMIC DNA]</scope>
    <source>
        <strain evidence="2 3">CBS 121593</strain>
    </source>
</reference>
<dbReference type="VEuPathDB" id="FungiDB:BO80DRAFT_279399"/>
<gene>
    <name evidence="2" type="ORF">BO80DRAFT_279399</name>
</gene>
<dbReference type="EMBL" id="KZ824503">
    <property type="protein sequence ID" value="RAK95116.1"/>
    <property type="molecule type" value="Genomic_DNA"/>
</dbReference>
<evidence type="ECO:0000313" key="3">
    <source>
        <dbReference type="Proteomes" id="UP000249402"/>
    </source>
</evidence>
<dbReference type="Proteomes" id="UP000249402">
    <property type="component" value="Unassembled WGS sequence"/>
</dbReference>
<sequence length="123" mass="12670">MMKKIQVQARKNNPESEERKDLVDAPSEAGPSTRICSFSPTRGSSPPNAPSTSDHSSPLPAANEPATPGVVDAPGAPAVLEPADAPDAAATTTASEPTEDTLALNSFTAVAPVHFSIWAIQPL</sequence>
<proteinExistence type="predicted"/>
<evidence type="ECO:0000313" key="2">
    <source>
        <dbReference type="EMBL" id="RAK95116.1"/>
    </source>
</evidence>
<evidence type="ECO:0000256" key="1">
    <source>
        <dbReference type="SAM" id="MobiDB-lite"/>
    </source>
</evidence>
<feature type="compositionally biased region" description="Low complexity" evidence="1">
    <location>
        <begin position="81"/>
        <end position="96"/>
    </location>
</feature>
<organism evidence="2 3">
    <name type="scientific">Aspergillus ibericus CBS 121593</name>
    <dbReference type="NCBI Taxonomy" id="1448316"/>
    <lineage>
        <taxon>Eukaryota</taxon>
        <taxon>Fungi</taxon>
        <taxon>Dikarya</taxon>
        <taxon>Ascomycota</taxon>
        <taxon>Pezizomycotina</taxon>
        <taxon>Eurotiomycetes</taxon>
        <taxon>Eurotiomycetidae</taxon>
        <taxon>Eurotiales</taxon>
        <taxon>Aspergillaceae</taxon>
        <taxon>Aspergillus</taxon>
        <taxon>Aspergillus subgen. Circumdati</taxon>
    </lineage>
</organism>
<dbReference type="AlphaFoldDB" id="A0A395GIT5"/>
<dbReference type="RefSeq" id="XP_025569444.1">
    <property type="nucleotide sequence ID" value="XM_025714916.1"/>
</dbReference>